<reference evidence="2 3" key="1">
    <citation type="submission" date="2016-12" db="EMBL/GenBank/DDBJ databases">
        <title>Isolation and genomic insights into novel planktonic Zetaproteobacteria from stratified waters of the Chesapeake Bay.</title>
        <authorList>
            <person name="McAllister S.M."/>
            <person name="Kato S."/>
            <person name="Chan C.S."/>
            <person name="Chiu B.K."/>
            <person name="Field E.K."/>
        </authorList>
    </citation>
    <scope>NUCLEOTIDE SEQUENCE [LARGE SCALE GENOMIC DNA]</scope>
    <source>
        <strain evidence="2 3">CP-5</strain>
    </source>
</reference>
<gene>
    <name evidence="2" type="ORF">Ga0123461_1021</name>
</gene>
<evidence type="ECO:0000313" key="2">
    <source>
        <dbReference type="EMBL" id="ATX79440.1"/>
    </source>
</evidence>
<evidence type="ECO:0000313" key="3">
    <source>
        <dbReference type="Proteomes" id="UP000231701"/>
    </source>
</evidence>
<evidence type="ECO:0000256" key="1">
    <source>
        <dbReference type="SAM" id="Phobius"/>
    </source>
</evidence>
<feature type="transmembrane region" description="Helical" evidence="1">
    <location>
        <begin position="210"/>
        <end position="234"/>
    </location>
</feature>
<keyword evidence="1" id="KW-0472">Membrane</keyword>
<feature type="transmembrane region" description="Helical" evidence="1">
    <location>
        <begin position="62"/>
        <end position="81"/>
    </location>
</feature>
<proteinExistence type="predicted"/>
<organism evidence="2 3">
    <name type="scientific">Mariprofundus aestuarium</name>
    <dbReference type="NCBI Taxonomy" id="1921086"/>
    <lineage>
        <taxon>Bacteria</taxon>
        <taxon>Pseudomonadati</taxon>
        <taxon>Pseudomonadota</taxon>
        <taxon>Candidatius Mariprofundia</taxon>
        <taxon>Mariprofundales</taxon>
        <taxon>Mariprofundaceae</taxon>
        <taxon>Mariprofundus</taxon>
    </lineage>
</organism>
<dbReference type="EMBL" id="CP018799">
    <property type="protein sequence ID" value="ATX79440.1"/>
    <property type="molecule type" value="Genomic_DNA"/>
</dbReference>
<feature type="transmembrane region" description="Helical" evidence="1">
    <location>
        <begin position="171"/>
        <end position="190"/>
    </location>
</feature>
<dbReference type="Proteomes" id="UP000231701">
    <property type="component" value="Chromosome"/>
</dbReference>
<dbReference type="RefSeq" id="WP_100277333.1">
    <property type="nucleotide sequence ID" value="NZ_CP018799.1"/>
</dbReference>
<keyword evidence="3" id="KW-1185">Reference proteome</keyword>
<dbReference type="KEGG" id="maes:Ga0123461_1021"/>
<accession>A0A2K8KWZ0</accession>
<protein>
    <recommendedName>
        <fullName evidence="4">Energy-coupling factor transporter transmembrane protein EcfT</fullName>
    </recommendedName>
</protein>
<feature type="transmembrane region" description="Helical" evidence="1">
    <location>
        <begin position="101"/>
        <end position="121"/>
    </location>
</feature>
<keyword evidence="1" id="KW-1133">Transmembrane helix</keyword>
<name>A0A2K8KWZ0_MARES</name>
<feature type="transmembrane region" description="Helical" evidence="1">
    <location>
        <begin position="17"/>
        <end position="50"/>
    </location>
</feature>
<dbReference type="AlphaFoldDB" id="A0A2K8KWZ0"/>
<dbReference type="OrthoDB" id="9984177at2"/>
<keyword evidence="1" id="KW-0812">Transmembrane</keyword>
<sequence length="236" mass="26528">MPANRGLFYTIHPVSRFLLGLALLSLATVVSVIGYGVLLVLLSALFLRFIDADWSRVIRTLSLLRWFVIPILILHACFSPGRFVFPGLPLPLTWEGVTQGIYLSVHLAAMFFAATALFLCLNRREWFKAILSLPVINRELAVYVVMIAPLRGSVGCMLQLLRQKWQLRKGWVEFPLILVSAFRSTLVLAAEHSRQIWLRWPVHPLLDDPLPVSSSLIVNLLCAIIGGFGVVMAWQI</sequence>
<evidence type="ECO:0008006" key="4">
    <source>
        <dbReference type="Google" id="ProtNLM"/>
    </source>
</evidence>